<evidence type="ECO:0000256" key="2">
    <source>
        <dbReference type="SAM" id="MobiDB-lite"/>
    </source>
</evidence>
<accession>A0A8T0J538</accession>
<keyword evidence="4" id="KW-1185">Reference proteome</keyword>
<dbReference type="Proteomes" id="UP000822688">
    <property type="component" value="Chromosome 1"/>
</dbReference>
<feature type="compositionally biased region" description="Polar residues" evidence="2">
    <location>
        <begin position="195"/>
        <end position="210"/>
    </location>
</feature>
<evidence type="ECO:0000256" key="1">
    <source>
        <dbReference type="SAM" id="Coils"/>
    </source>
</evidence>
<evidence type="ECO:0000313" key="4">
    <source>
        <dbReference type="Proteomes" id="UP000822688"/>
    </source>
</evidence>
<sequence>MSMVMVHFTPTILANPLHCTLICTPRLKQQLAHNPFCSVFVKLAEFESRTRGKRIATWRVNAQAVNEELHSAEELRAQLEALRQEAERVRNRASSARMRFMRLTHVVEQLRQRAAVDVRMGKEDSARTLLSEKQKVMKALEAARQRAELLEQLAGKLNIAISIKETRLIATLSSAPLSIRPEPGADTGSVHHVSPRTTTTEGLNEGTSQSDGDDEDDMTFRDSQ</sequence>
<dbReference type="EMBL" id="CM026421">
    <property type="protein sequence ID" value="KAG0590159.1"/>
    <property type="molecule type" value="Genomic_DNA"/>
</dbReference>
<dbReference type="PANTHER" id="PTHR37174:SF2">
    <property type="entry name" value="FORKHEAD-ASSOCIATED DOMAIN PROTEIN"/>
    <property type="match status" value="1"/>
</dbReference>
<dbReference type="PANTHER" id="PTHR37174">
    <property type="entry name" value="FORKHEAD-ASSOCIATED DOMAIN PROTEIN"/>
    <property type="match status" value="1"/>
</dbReference>
<keyword evidence="1" id="KW-0175">Coiled coil</keyword>
<proteinExistence type="predicted"/>
<evidence type="ECO:0000313" key="3">
    <source>
        <dbReference type="EMBL" id="KAG0590159.1"/>
    </source>
</evidence>
<comment type="caution">
    <text evidence="3">The sequence shown here is derived from an EMBL/GenBank/DDBJ whole genome shotgun (WGS) entry which is preliminary data.</text>
</comment>
<feature type="region of interest" description="Disordered" evidence="2">
    <location>
        <begin position="177"/>
        <end position="224"/>
    </location>
</feature>
<feature type="coiled-coil region" evidence="1">
    <location>
        <begin position="126"/>
        <end position="160"/>
    </location>
</feature>
<gene>
    <name evidence="3" type="ORF">KC19_1G077000</name>
</gene>
<protein>
    <submittedName>
        <fullName evidence="3">Uncharacterized protein</fullName>
    </submittedName>
</protein>
<name>A0A8T0J538_CERPU</name>
<feature type="coiled-coil region" evidence="1">
    <location>
        <begin position="55"/>
        <end position="99"/>
    </location>
</feature>
<dbReference type="AlphaFoldDB" id="A0A8T0J538"/>
<reference evidence="3" key="1">
    <citation type="submission" date="2020-06" db="EMBL/GenBank/DDBJ databases">
        <title>WGS assembly of Ceratodon purpureus strain R40.</title>
        <authorList>
            <person name="Carey S.B."/>
            <person name="Jenkins J."/>
            <person name="Shu S."/>
            <person name="Lovell J.T."/>
            <person name="Sreedasyam A."/>
            <person name="Maumus F."/>
            <person name="Tiley G.P."/>
            <person name="Fernandez-Pozo N."/>
            <person name="Barry K."/>
            <person name="Chen C."/>
            <person name="Wang M."/>
            <person name="Lipzen A."/>
            <person name="Daum C."/>
            <person name="Saski C.A."/>
            <person name="Payton A.C."/>
            <person name="Mcbreen J.C."/>
            <person name="Conrad R.E."/>
            <person name="Kollar L.M."/>
            <person name="Olsson S."/>
            <person name="Huttunen S."/>
            <person name="Landis J.B."/>
            <person name="Wickett N.J."/>
            <person name="Johnson M.G."/>
            <person name="Rensing S.A."/>
            <person name="Grimwood J."/>
            <person name="Schmutz J."/>
            <person name="Mcdaniel S.F."/>
        </authorList>
    </citation>
    <scope>NUCLEOTIDE SEQUENCE</scope>
    <source>
        <strain evidence="3">R40</strain>
    </source>
</reference>
<organism evidence="3 4">
    <name type="scientific">Ceratodon purpureus</name>
    <name type="common">Fire moss</name>
    <name type="synonym">Dicranum purpureum</name>
    <dbReference type="NCBI Taxonomy" id="3225"/>
    <lineage>
        <taxon>Eukaryota</taxon>
        <taxon>Viridiplantae</taxon>
        <taxon>Streptophyta</taxon>
        <taxon>Embryophyta</taxon>
        <taxon>Bryophyta</taxon>
        <taxon>Bryophytina</taxon>
        <taxon>Bryopsida</taxon>
        <taxon>Dicranidae</taxon>
        <taxon>Pseudoditrichales</taxon>
        <taxon>Ditrichaceae</taxon>
        <taxon>Ceratodon</taxon>
    </lineage>
</organism>